<accession>A0A0F9L261</accession>
<comment type="caution">
    <text evidence="1">The sequence shown here is derived from an EMBL/GenBank/DDBJ whole genome shotgun (WGS) entry which is preliminary data.</text>
</comment>
<gene>
    <name evidence="1" type="ORF">LCGC14_1264370</name>
</gene>
<dbReference type="InterPro" id="IPR006311">
    <property type="entry name" value="TAT_signal"/>
</dbReference>
<dbReference type="AlphaFoldDB" id="A0A0F9L261"/>
<name>A0A0F9L261_9ZZZZ</name>
<dbReference type="EMBL" id="LAZR01007038">
    <property type="protein sequence ID" value="KKM87893.1"/>
    <property type="molecule type" value="Genomic_DNA"/>
</dbReference>
<sequence length="88" mass="9766">MISRRAFFTFLAGGAALLAAPLFAESPVEWQRTAQFGDLLDIRFQKVFDDNVVTGTTIIPFDYDLHRFGDSDGFGDGVWVDVPTPSHN</sequence>
<evidence type="ECO:0000313" key="1">
    <source>
        <dbReference type="EMBL" id="KKM87893.1"/>
    </source>
</evidence>
<dbReference type="PROSITE" id="PS51318">
    <property type="entry name" value="TAT"/>
    <property type="match status" value="1"/>
</dbReference>
<reference evidence="1" key="1">
    <citation type="journal article" date="2015" name="Nature">
        <title>Complex archaea that bridge the gap between prokaryotes and eukaryotes.</title>
        <authorList>
            <person name="Spang A."/>
            <person name="Saw J.H."/>
            <person name="Jorgensen S.L."/>
            <person name="Zaremba-Niedzwiedzka K."/>
            <person name="Martijn J."/>
            <person name="Lind A.E."/>
            <person name="van Eijk R."/>
            <person name="Schleper C."/>
            <person name="Guy L."/>
            <person name="Ettema T.J."/>
        </authorList>
    </citation>
    <scope>NUCLEOTIDE SEQUENCE</scope>
</reference>
<organism evidence="1">
    <name type="scientific">marine sediment metagenome</name>
    <dbReference type="NCBI Taxonomy" id="412755"/>
    <lineage>
        <taxon>unclassified sequences</taxon>
        <taxon>metagenomes</taxon>
        <taxon>ecological metagenomes</taxon>
    </lineage>
</organism>
<protein>
    <submittedName>
        <fullName evidence="1">Uncharacterized protein</fullName>
    </submittedName>
</protein>
<proteinExistence type="predicted"/>